<evidence type="ECO:0000313" key="8">
    <source>
        <dbReference type="Proteomes" id="UP001276659"/>
    </source>
</evidence>
<dbReference type="GO" id="GO:0031177">
    <property type="term" value="F:phosphopantetheine binding"/>
    <property type="evidence" value="ECO:0007669"/>
    <property type="project" value="TreeGrafter"/>
</dbReference>
<dbReference type="Gene3D" id="3.40.50.720">
    <property type="entry name" value="NAD(P)-binding Rossmann-like Domain"/>
    <property type="match status" value="1"/>
</dbReference>
<dbReference type="Pfam" id="PF07993">
    <property type="entry name" value="NAD_binding_4"/>
    <property type="match status" value="1"/>
</dbReference>
<dbReference type="GO" id="GO:0005737">
    <property type="term" value="C:cytoplasm"/>
    <property type="evidence" value="ECO:0007669"/>
    <property type="project" value="TreeGrafter"/>
</dbReference>
<dbReference type="SUPFAM" id="SSF52777">
    <property type="entry name" value="CoA-dependent acyltransferases"/>
    <property type="match status" value="2"/>
</dbReference>
<protein>
    <submittedName>
        <fullName evidence="7">NRPS</fullName>
    </submittedName>
</protein>
<evidence type="ECO:0000259" key="6">
    <source>
        <dbReference type="Pfam" id="PF07993"/>
    </source>
</evidence>
<keyword evidence="2" id="KW-0597">Phosphoprotein</keyword>
<evidence type="ECO:0000256" key="2">
    <source>
        <dbReference type="ARBA" id="ARBA00022553"/>
    </source>
</evidence>
<dbReference type="Gene3D" id="3.30.559.30">
    <property type="entry name" value="Nonribosomal peptide synthetase, condensation domain"/>
    <property type="match status" value="1"/>
</dbReference>
<comment type="caution">
    <text evidence="7">The sequence shown here is derived from an EMBL/GenBank/DDBJ whole genome shotgun (WGS) entry which is preliminary data.</text>
</comment>
<accession>A0AAE0DJG8</accession>
<organism evidence="7 8">
    <name type="scientific">Lepraria neglecta</name>
    <dbReference type="NCBI Taxonomy" id="209136"/>
    <lineage>
        <taxon>Eukaryota</taxon>
        <taxon>Fungi</taxon>
        <taxon>Dikarya</taxon>
        <taxon>Ascomycota</taxon>
        <taxon>Pezizomycotina</taxon>
        <taxon>Lecanoromycetes</taxon>
        <taxon>OSLEUM clade</taxon>
        <taxon>Lecanoromycetidae</taxon>
        <taxon>Lecanorales</taxon>
        <taxon>Lecanorineae</taxon>
        <taxon>Stereocaulaceae</taxon>
        <taxon>Lepraria</taxon>
    </lineage>
</organism>
<dbReference type="Gene3D" id="3.30.300.30">
    <property type="match status" value="1"/>
</dbReference>
<dbReference type="CDD" id="cd05918">
    <property type="entry name" value="A_NRPS_SidN3_like"/>
    <property type="match status" value="1"/>
</dbReference>
<dbReference type="Gene3D" id="3.40.50.980">
    <property type="match status" value="2"/>
</dbReference>
<dbReference type="InterPro" id="IPR001242">
    <property type="entry name" value="Condensation_dom"/>
</dbReference>
<dbReference type="Gene3D" id="3.30.559.10">
    <property type="entry name" value="Chloramphenicol acetyltransferase-like domain"/>
    <property type="match status" value="1"/>
</dbReference>
<dbReference type="PANTHER" id="PTHR45527">
    <property type="entry name" value="NONRIBOSOMAL PEPTIDE SYNTHETASE"/>
    <property type="match status" value="1"/>
</dbReference>
<dbReference type="InterPro" id="IPR023213">
    <property type="entry name" value="CAT-like_dom_sf"/>
</dbReference>
<keyword evidence="8" id="KW-1185">Reference proteome</keyword>
<dbReference type="NCBIfam" id="TIGR01746">
    <property type="entry name" value="Thioester-redct"/>
    <property type="match status" value="1"/>
</dbReference>
<feature type="domain" description="Condensation" evidence="5">
    <location>
        <begin position="37"/>
        <end position="450"/>
    </location>
</feature>
<dbReference type="SUPFAM" id="SSF51735">
    <property type="entry name" value="NAD(P)-binding Rossmann-fold domains"/>
    <property type="match status" value="1"/>
</dbReference>
<evidence type="ECO:0000259" key="4">
    <source>
        <dbReference type="Pfam" id="PF00501"/>
    </source>
</evidence>
<dbReference type="EMBL" id="JASNWA010000009">
    <property type="protein sequence ID" value="KAK3169198.1"/>
    <property type="molecule type" value="Genomic_DNA"/>
</dbReference>
<evidence type="ECO:0000256" key="1">
    <source>
        <dbReference type="ARBA" id="ARBA00022450"/>
    </source>
</evidence>
<dbReference type="PROSITE" id="PS00455">
    <property type="entry name" value="AMP_BINDING"/>
    <property type="match status" value="1"/>
</dbReference>
<sequence>MTKVQQHSEKRAPGGSQLGKVISDIAKQCEVSAGQIEDLYPCTPLQHALLALSTASRGAYVAQHVFKLKDSVDLGRMKNAWETVVRRNAILRTRIATLELRALQVVIRDDPVIWGDCTDLEPYLEKERQRTMRDGDQLSHFAVSKTHTVWTVHHSLYDGSSVELLLDDVAAAYENKNLTVRAPFRNFIKYVQSRTDEAQWKAFWTSRLSVKDVPSFPMIHQSNYRPSPNRSLEHFAEGVSISPASRVTKATIVQAAWGLVLSSHLSSSAVSFGLTVNGRNTAIPGIESIMGPTIATVPICLQLDHEQDVASYLRTVQQYSIDMIPYQHAGLQRIKKFSQEAAQACNFQNLLAVHTAEDDSSLPRYDHLIQREEAKTQEHFFDYPMTVQCLLARDGTMRALATFDETLVHLSLMHRLLSQLEHVIRQLGLASSSKKLREIDLVSPEEQKQIEKWNSKPAEAPGLPFEEIRKHFQIRPKSTAICSWDGELSYSDLNKFSSQLATYLASQHEIGPEVIVPVCFDRSLWMVVAVVAVMRTGAAFTLLDPAYPSARLHHIAELTKCDVILLSGTRRELFSQVTSKHLVIDENLLRSSRAEEEADVDFQEDRARGVDHTNAMYVVFTSGSTGVPKGVVVTHGSYYAGAMAHIPLYELSPQSRYLLFGSPAFDLCIHEIISTLMAGGCLCVPSQDDHMGDITSVIRSMDVNLASLTSSFARQIHPEDVSSLKILALVGEPLAKDQQEAWADRLCLLNSYGPSECSVITNTSKGVTKSSNTANIGPVITGSSWIADPSDHDRLVPIGAAGELLIEGPLLGRGYLNDPEKTASAFIESPRWAINPTGKPRRFYKTGDLVRYDNDGSLLFEGRKDTQIKIRGQRVEIGEIEYHLRSLFPKASGVAVECLKQENGSQLIALVFCDGKGDVTADCETLLPLLTSSRVATVSDVKTALGKSLPSHMVPSRYRLVQTQPLLPSGKLDRNRLREEILKPSASHHELQQSTLQLPYIDPGNHVALILCERLLKLSSTKDAVNLSRKDFYLSSLSLDSIQIISVSAFIRKEFDVSLSIAIWYDDSIKVSTLAKIISDRKTGTRIHNTDNQTVDLPSEVSASNQTVLGTDEPACHVKLHPDMAQIKKTVFLTGATGYLGTEILHQLITDASVKKVVVHVRAENATKALDRIVNAAAKSRWWSPSYLSRIECWPGDLAELRLGLSPDRWRILAGDCAPEKRISSIIHNGAAVQWQAPYSALKAANVDSTVDLLSAVRQCAFPTDFTFVSGGVKKESGAHIMLENEVHSRATALKDSNGYSQTKFVSEEVVAKFAQSHSMHSIMIVRPGLIIGTEEEGIPNTDDFLWKFVQACADIGSYPAADQSSWLAVADVRETATRTLKPRPELGSRGLKIVDIDAGVTVQDFWSIVTEELGTNLQPISGEDWVSAIKKVLEHARDDHPYGPLMAMLQESTFSLGGDGVVAAKSHPRVCRAIRKNVQTLLQTGFLPVERSGGEGSTSLVDMTVQNSTFSRSGVVKTRPGQAVKA</sequence>
<dbReference type="InterPro" id="IPR000873">
    <property type="entry name" value="AMP-dep_synth/lig_dom"/>
</dbReference>
<dbReference type="SUPFAM" id="SSF56801">
    <property type="entry name" value="Acetyl-CoA synthetase-like"/>
    <property type="match status" value="1"/>
</dbReference>
<dbReference type="InterPro" id="IPR013120">
    <property type="entry name" value="FAR_NAD-bd"/>
</dbReference>
<dbReference type="InterPro" id="IPR045851">
    <property type="entry name" value="AMP-bd_C_sf"/>
</dbReference>
<dbReference type="Proteomes" id="UP001276659">
    <property type="component" value="Unassembled WGS sequence"/>
</dbReference>
<dbReference type="GO" id="GO:0016874">
    <property type="term" value="F:ligase activity"/>
    <property type="evidence" value="ECO:0007669"/>
    <property type="project" value="UniProtKB-KW"/>
</dbReference>
<dbReference type="InterPro" id="IPR010080">
    <property type="entry name" value="Thioester_reductase-like_dom"/>
</dbReference>
<dbReference type="InterPro" id="IPR010071">
    <property type="entry name" value="AA_adenyl_dom"/>
</dbReference>
<dbReference type="NCBIfam" id="TIGR01733">
    <property type="entry name" value="AA-adenyl-dom"/>
    <property type="match status" value="1"/>
</dbReference>
<dbReference type="Pfam" id="PF00501">
    <property type="entry name" value="AMP-binding"/>
    <property type="match status" value="1"/>
</dbReference>
<proteinExistence type="predicted"/>
<dbReference type="Gene3D" id="2.30.38.10">
    <property type="entry name" value="Luciferase, Domain 3"/>
    <property type="match status" value="1"/>
</dbReference>
<dbReference type="InterPro" id="IPR020845">
    <property type="entry name" value="AMP-binding_CS"/>
</dbReference>
<dbReference type="FunFam" id="3.40.50.12780:FF:000014">
    <property type="entry name" value="Nonribosomal peptide synthetase 1"/>
    <property type="match status" value="1"/>
</dbReference>
<reference evidence="7" key="1">
    <citation type="submission" date="2022-11" db="EMBL/GenBank/DDBJ databases">
        <title>Chromosomal genome sequence assembly and mating type (MAT) locus characterization of the leprose asexual lichenized fungus Lepraria neglecta (Nyl.) Erichsen.</title>
        <authorList>
            <person name="Allen J.L."/>
            <person name="Pfeffer B."/>
        </authorList>
    </citation>
    <scope>NUCLEOTIDE SEQUENCE</scope>
    <source>
        <strain evidence="7">Allen 5258</strain>
    </source>
</reference>
<evidence type="ECO:0000313" key="7">
    <source>
        <dbReference type="EMBL" id="KAK3169198.1"/>
    </source>
</evidence>
<dbReference type="GO" id="GO:0044550">
    <property type="term" value="P:secondary metabolite biosynthetic process"/>
    <property type="evidence" value="ECO:0007669"/>
    <property type="project" value="TreeGrafter"/>
</dbReference>
<dbReference type="Pfam" id="PF00668">
    <property type="entry name" value="Condensation"/>
    <property type="match status" value="1"/>
</dbReference>
<evidence type="ECO:0000256" key="3">
    <source>
        <dbReference type="ARBA" id="ARBA00022598"/>
    </source>
</evidence>
<evidence type="ECO:0000259" key="5">
    <source>
        <dbReference type="Pfam" id="PF00668"/>
    </source>
</evidence>
<dbReference type="GO" id="GO:0043041">
    <property type="term" value="P:amino acid activation for nonribosomal peptide biosynthetic process"/>
    <property type="evidence" value="ECO:0007669"/>
    <property type="project" value="TreeGrafter"/>
</dbReference>
<keyword evidence="1" id="KW-0596">Phosphopantetheine</keyword>
<keyword evidence="3" id="KW-0436">Ligase</keyword>
<feature type="domain" description="AMP-dependent synthetase/ligase" evidence="4">
    <location>
        <begin position="473"/>
        <end position="816"/>
    </location>
</feature>
<dbReference type="CDD" id="cd19545">
    <property type="entry name" value="FUM14_C_NRPS-like"/>
    <property type="match status" value="1"/>
</dbReference>
<feature type="domain" description="Thioester reductase (TE)" evidence="6">
    <location>
        <begin position="1133"/>
        <end position="1363"/>
    </location>
</feature>
<dbReference type="PANTHER" id="PTHR45527:SF1">
    <property type="entry name" value="FATTY ACID SYNTHASE"/>
    <property type="match status" value="1"/>
</dbReference>
<gene>
    <name evidence="7" type="ORF">OEA41_008581</name>
</gene>
<dbReference type="InterPro" id="IPR036291">
    <property type="entry name" value="NAD(P)-bd_dom_sf"/>
</dbReference>
<name>A0AAE0DJG8_9LECA</name>